<dbReference type="PROSITE" id="PS00688">
    <property type="entry name" value="SIGMA54_INTERACT_3"/>
    <property type="match status" value="1"/>
</dbReference>
<dbReference type="Gene3D" id="1.10.8.60">
    <property type="match status" value="1"/>
</dbReference>
<evidence type="ECO:0000256" key="5">
    <source>
        <dbReference type="ARBA" id="ARBA00023163"/>
    </source>
</evidence>
<dbReference type="InterPro" id="IPR002197">
    <property type="entry name" value="HTH_Fis"/>
</dbReference>
<dbReference type="PROSITE" id="PS00676">
    <property type="entry name" value="SIGMA54_INTERACT_2"/>
    <property type="match status" value="1"/>
</dbReference>
<dbReference type="InterPro" id="IPR009057">
    <property type="entry name" value="Homeodomain-like_sf"/>
</dbReference>
<keyword evidence="5" id="KW-0804">Transcription</keyword>
<dbReference type="Pfam" id="PF02954">
    <property type="entry name" value="HTH_8"/>
    <property type="match status" value="1"/>
</dbReference>
<dbReference type="Pfam" id="PF25601">
    <property type="entry name" value="AAA_lid_14"/>
    <property type="match status" value="1"/>
</dbReference>
<dbReference type="CDD" id="cd00009">
    <property type="entry name" value="AAA"/>
    <property type="match status" value="1"/>
</dbReference>
<reference evidence="8 9" key="1">
    <citation type="submission" date="2020-04" db="EMBL/GenBank/DDBJ databases">
        <title>Ferrimonas sp. S7 isolated from sea water.</title>
        <authorList>
            <person name="Bae S.S."/>
            <person name="Baek K."/>
        </authorList>
    </citation>
    <scope>NUCLEOTIDE SEQUENCE [LARGE SCALE GENOMIC DNA]</scope>
    <source>
        <strain evidence="8 9">S7</strain>
    </source>
</reference>
<evidence type="ECO:0000256" key="4">
    <source>
        <dbReference type="ARBA" id="ARBA00023125"/>
    </source>
</evidence>
<dbReference type="EMBL" id="CP051180">
    <property type="protein sequence ID" value="QIZ76284.1"/>
    <property type="molecule type" value="Genomic_DNA"/>
</dbReference>
<accession>A0A6H1UB66</accession>
<dbReference type="InterPro" id="IPR025943">
    <property type="entry name" value="Sigma_54_int_dom_ATP-bd_2"/>
</dbReference>
<dbReference type="InterPro" id="IPR024096">
    <property type="entry name" value="NO_sig/Golgi_transp_ligand-bd"/>
</dbReference>
<dbReference type="Proteomes" id="UP000501602">
    <property type="component" value="Chromosome"/>
</dbReference>
<dbReference type="InterPro" id="IPR025944">
    <property type="entry name" value="Sigma_54_int_dom_CS"/>
</dbReference>
<dbReference type="InterPro" id="IPR058031">
    <property type="entry name" value="AAA_lid_NorR"/>
</dbReference>
<dbReference type="SUPFAM" id="SSF46689">
    <property type="entry name" value="Homeodomain-like"/>
    <property type="match status" value="1"/>
</dbReference>
<dbReference type="Pfam" id="PF06505">
    <property type="entry name" value="XylR_N"/>
    <property type="match status" value="1"/>
</dbReference>
<gene>
    <name evidence="8" type="ORF">HER31_04875</name>
</gene>
<evidence type="ECO:0000256" key="3">
    <source>
        <dbReference type="ARBA" id="ARBA00023015"/>
    </source>
</evidence>
<dbReference type="SMART" id="SM00382">
    <property type="entry name" value="AAA"/>
    <property type="match status" value="1"/>
</dbReference>
<evidence type="ECO:0000256" key="2">
    <source>
        <dbReference type="ARBA" id="ARBA00022840"/>
    </source>
</evidence>
<dbReference type="Gene3D" id="1.10.10.60">
    <property type="entry name" value="Homeodomain-like"/>
    <property type="match status" value="1"/>
</dbReference>
<organism evidence="8 9">
    <name type="scientific">Ferrimonas lipolytica</name>
    <dbReference type="NCBI Taxonomy" id="2724191"/>
    <lineage>
        <taxon>Bacteria</taxon>
        <taxon>Pseudomonadati</taxon>
        <taxon>Pseudomonadota</taxon>
        <taxon>Gammaproteobacteria</taxon>
        <taxon>Alteromonadales</taxon>
        <taxon>Ferrimonadaceae</taxon>
        <taxon>Ferrimonas</taxon>
    </lineage>
</organism>
<dbReference type="SUPFAM" id="SSF52540">
    <property type="entry name" value="P-loop containing nucleoside triphosphate hydrolases"/>
    <property type="match status" value="1"/>
</dbReference>
<dbReference type="Pfam" id="PF00158">
    <property type="entry name" value="Sigma54_activat"/>
    <property type="match status" value="1"/>
</dbReference>
<keyword evidence="9" id="KW-1185">Reference proteome</keyword>
<keyword evidence="6" id="KW-0175">Coiled coil</keyword>
<sequence>MKIEELSLSSLLSHSSKDASVHFMQQRVLIFDALSQGLLRKELLDTFGYHKTRKVLTRFGFAHGWRTAQMIKSDFPEVLDGGHGGEYLHQLLGLVNTTKLEMTDGEGEQPLIRSEMENSFEVEQHLNLIGPANECVCWTLVGFASGYETFKHNREVYFIETKCVAKGDPYCEMEGRFKERWDGRLDSHLPYFEMDSSRKALDEQERHIKELEQRLSARKQELSLLENPIDPIPGFIARSPNMTKLINIASRAAQVNATVLVSGSSGVGKEHISRYVHQASSRSNGPFISVNCGALSETLLEAELFGHTKGAFTGADKARTGLFEEANGGTIFLDEIGETSLNMQVKLLRVLQEKEVKRIGENISRSLDVRVIVATNRNLSEEVNKGNFRQDLFYRLRVIELNVPNLAERREDIVPIANLFLLKFNLSMERNIIGLSRCVVKRLMDYSWPGNVRELANTIEYAVALCNSEWIEESDLPAELTSACSQPHCNDPLLQLETVEKQHILAALEHHQGDKIATATSLGIALSTLYRKLSLYHLA</sequence>
<keyword evidence="3" id="KW-0805">Transcription regulation</keyword>
<keyword evidence="4" id="KW-0238">DNA-binding</keyword>
<keyword evidence="1" id="KW-0547">Nucleotide-binding</keyword>
<dbReference type="InterPro" id="IPR010523">
    <property type="entry name" value="XylR_N"/>
</dbReference>
<dbReference type="PANTHER" id="PTHR32071">
    <property type="entry name" value="TRANSCRIPTIONAL REGULATORY PROTEIN"/>
    <property type="match status" value="1"/>
</dbReference>
<dbReference type="SUPFAM" id="SSF111126">
    <property type="entry name" value="Ligand-binding domain in the NO signalling and Golgi transport"/>
    <property type="match status" value="1"/>
</dbReference>
<dbReference type="SMART" id="SM00989">
    <property type="entry name" value="V4R"/>
    <property type="match status" value="1"/>
</dbReference>
<dbReference type="GO" id="GO:0005524">
    <property type="term" value="F:ATP binding"/>
    <property type="evidence" value="ECO:0007669"/>
    <property type="project" value="UniProtKB-KW"/>
</dbReference>
<name>A0A6H1UB66_9GAMM</name>
<dbReference type="GO" id="GO:0043565">
    <property type="term" value="F:sequence-specific DNA binding"/>
    <property type="evidence" value="ECO:0007669"/>
    <property type="project" value="InterPro"/>
</dbReference>
<protein>
    <submittedName>
        <fullName evidence="8">Sigma-54-dependent Fis family transcriptional regulator</fullName>
    </submittedName>
</protein>
<evidence type="ECO:0000313" key="9">
    <source>
        <dbReference type="Proteomes" id="UP000501602"/>
    </source>
</evidence>
<dbReference type="Gene3D" id="3.30.1380.20">
    <property type="entry name" value="Trafficking protein particle complex subunit 3"/>
    <property type="match status" value="1"/>
</dbReference>
<dbReference type="Gene3D" id="3.40.50.300">
    <property type="entry name" value="P-loop containing nucleotide triphosphate hydrolases"/>
    <property type="match status" value="1"/>
</dbReference>
<dbReference type="InterPro" id="IPR004096">
    <property type="entry name" value="V4R"/>
</dbReference>
<dbReference type="KEGG" id="fes:HER31_04875"/>
<dbReference type="RefSeq" id="WP_168659544.1">
    <property type="nucleotide sequence ID" value="NZ_CP051180.1"/>
</dbReference>
<dbReference type="InterPro" id="IPR027417">
    <property type="entry name" value="P-loop_NTPase"/>
</dbReference>
<evidence type="ECO:0000256" key="6">
    <source>
        <dbReference type="SAM" id="Coils"/>
    </source>
</evidence>
<keyword evidence="2" id="KW-0067">ATP-binding</keyword>
<proteinExistence type="predicted"/>
<dbReference type="GO" id="GO:0006355">
    <property type="term" value="P:regulation of DNA-templated transcription"/>
    <property type="evidence" value="ECO:0007669"/>
    <property type="project" value="InterPro"/>
</dbReference>
<evidence type="ECO:0000256" key="1">
    <source>
        <dbReference type="ARBA" id="ARBA00022741"/>
    </source>
</evidence>
<dbReference type="FunFam" id="3.40.50.300:FF:000006">
    <property type="entry name" value="DNA-binding transcriptional regulator NtrC"/>
    <property type="match status" value="1"/>
</dbReference>
<dbReference type="AlphaFoldDB" id="A0A6H1UB66"/>
<dbReference type="InterPro" id="IPR002078">
    <property type="entry name" value="Sigma_54_int"/>
</dbReference>
<dbReference type="PROSITE" id="PS50045">
    <property type="entry name" value="SIGMA54_INTERACT_4"/>
    <property type="match status" value="1"/>
</dbReference>
<feature type="coiled-coil region" evidence="6">
    <location>
        <begin position="194"/>
        <end position="221"/>
    </location>
</feature>
<evidence type="ECO:0000313" key="8">
    <source>
        <dbReference type="EMBL" id="QIZ76284.1"/>
    </source>
</evidence>
<dbReference type="InterPro" id="IPR003593">
    <property type="entry name" value="AAA+_ATPase"/>
</dbReference>
<feature type="domain" description="Sigma-54 factor interaction" evidence="7">
    <location>
        <begin position="235"/>
        <end position="464"/>
    </location>
</feature>
<evidence type="ECO:0000259" key="7">
    <source>
        <dbReference type="PROSITE" id="PS50045"/>
    </source>
</evidence>